<organism evidence="1 2">
    <name type="scientific">Plastoroseomonas arctica</name>
    <dbReference type="NCBI Taxonomy" id="1509237"/>
    <lineage>
        <taxon>Bacteria</taxon>
        <taxon>Pseudomonadati</taxon>
        <taxon>Pseudomonadota</taxon>
        <taxon>Alphaproteobacteria</taxon>
        <taxon>Acetobacterales</taxon>
        <taxon>Acetobacteraceae</taxon>
        <taxon>Plastoroseomonas</taxon>
    </lineage>
</organism>
<reference evidence="1" key="1">
    <citation type="submission" date="2020-01" db="EMBL/GenBank/DDBJ databases">
        <authorList>
            <person name="Rat A."/>
        </authorList>
    </citation>
    <scope>NUCLEOTIDE SEQUENCE</scope>
    <source>
        <strain evidence="1">LMG 28251</strain>
    </source>
</reference>
<comment type="caution">
    <text evidence="1">The sequence shown here is derived from an EMBL/GenBank/DDBJ whole genome shotgun (WGS) entry which is preliminary data.</text>
</comment>
<evidence type="ECO:0000313" key="1">
    <source>
        <dbReference type="EMBL" id="MBR0656986.1"/>
    </source>
</evidence>
<dbReference type="Proteomes" id="UP001196068">
    <property type="component" value="Unassembled WGS sequence"/>
</dbReference>
<evidence type="ECO:0000313" key="2">
    <source>
        <dbReference type="Proteomes" id="UP001196068"/>
    </source>
</evidence>
<dbReference type="AlphaFoldDB" id="A0AAF1JZQ5"/>
<proteinExistence type="predicted"/>
<keyword evidence="2" id="KW-1185">Reference proteome</keyword>
<reference evidence="1" key="2">
    <citation type="journal article" date="2021" name="Syst. Appl. Microbiol.">
        <title>Roseomonas hellenica sp. nov., isolated from roots of wild-growing Alkanna tinctoria.</title>
        <authorList>
            <person name="Rat A."/>
            <person name="Naranjo H.D."/>
            <person name="Lebbe L."/>
            <person name="Cnockaert M."/>
            <person name="Krigas N."/>
            <person name="Grigoriadou K."/>
            <person name="Maloupa E."/>
            <person name="Willems A."/>
        </authorList>
    </citation>
    <scope>NUCLEOTIDE SEQUENCE</scope>
    <source>
        <strain evidence="1">LMG 28251</strain>
    </source>
</reference>
<gene>
    <name evidence="1" type="ORF">GXW79_18060</name>
</gene>
<dbReference type="RefSeq" id="WP_211875850.1">
    <property type="nucleotide sequence ID" value="NZ_JAAEDH010000024.1"/>
</dbReference>
<sequence length="65" mass="6954">MPDGPAHATTTLPWLAAGTQDAMRAAWVAAHPDRAEAAARDVVLARHPALPFSLLDEAVELVTRR</sequence>
<name>A0AAF1JZQ5_9PROT</name>
<dbReference type="EMBL" id="JAAEDH010000024">
    <property type="protein sequence ID" value="MBR0656986.1"/>
    <property type="molecule type" value="Genomic_DNA"/>
</dbReference>
<accession>A0AAF1JZQ5</accession>
<protein>
    <submittedName>
        <fullName evidence="1">Uncharacterized protein</fullName>
    </submittedName>
</protein>